<dbReference type="PROSITE" id="PS51257">
    <property type="entry name" value="PROKAR_LIPOPROTEIN"/>
    <property type="match status" value="1"/>
</dbReference>
<evidence type="ECO:0000313" key="3">
    <source>
        <dbReference type="Proteomes" id="UP000070457"/>
    </source>
</evidence>
<reference evidence="2 3" key="1">
    <citation type="submission" date="2015-02" db="EMBL/GenBank/DDBJ databases">
        <title>Improved understanding of the partial-nitritation anammox process through 23 genomes representing the majority of the microbial community.</title>
        <authorList>
            <person name="Speth D.R."/>
            <person name="In T Zandt M."/>
            <person name="Guerrero Cruz S."/>
            <person name="Jetten M.S."/>
            <person name="Dutilh B.E."/>
        </authorList>
    </citation>
    <scope>NUCLEOTIDE SEQUENCE [LARGE SCALE GENOMIC DNA]</scope>
    <source>
        <strain evidence="2">OLB20</strain>
    </source>
</reference>
<sequence>MKKLLLSLLIAACALQACKAPVPKLAPEDPSVIPPGTRSYLIGISGFAPAGFPSYTSDAAQAFWPDIESASELYGIHVDWQDTGLIRDAAAKTDLDIELVLGFQSPEDWRSRRNDYLKTASTLLQEYPQITHLSVGNEVNLFEFSHPDNYLEFFEAYTEIYTALKEEFSDRTIYTTFQYDALTGRATLMGENGTTEQTELLGLVSGHIDAVGLTVYPHLQYKDPQDIPDDYFLTATATGKPLAITETGWPARESYGKDLQFLNDQNYTGSPEEQVIYLKRLQQLLSPTETVFVNWLMLNDPYHWENGVSSGSGFQIFDSLALRENDGVPREIWQHWLGWLNQTYKAQ</sequence>
<dbReference type="AlphaFoldDB" id="A0A136LZL0"/>
<dbReference type="EMBL" id="JYNZ01000003">
    <property type="protein sequence ID" value="KXK27082.1"/>
    <property type="molecule type" value="Genomic_DNA"/>
</dbReference>
<evidence type="ECO:0000256" key="1">
    <source>
        <dbReference type="SAM" id="SignalP"/>
    </source>
</evidence>
<comment type="caution">
    <text evidence="2">The sequence shown here is derived from an EMBL/GenBank/DDBJ whole genome shotgun (WGS) entry which is preliminary data.</text>
</comment>
<keyword evidence="1" id="KW-0732">Signal</keyword>
<dbReference type="Gene3D" id="3.20.20.80">
    <property type="entry name" value="Glycosidases"/>
    <property type="match status" value="1"/>
</dbReference>
<evidence type="ECO:0000313" key="2">
    <source>
        <dbReference type="EMBL" id="KXK27082.1"/>
    </source>
</evidence>
<feature type="signal peptide" evidence="1">
    <location>
        <begin position="1"/>
        <end position="19"/>
    </location>
</feature>
<evidence type="ECO:0008006" key="4">
    <source>
        <dbReference type="Google" id="ProtNLM"/>
    </source>
</evidence>
<protein>
    <recommendedName>
        <fullName evidence="4">Arabinogalactan endo-beta-1,4-galactanase</fullName>
    </recommendedName>
</protein>
<feature type="chain" id="PRO_5007475300" description="Arabinogalactan endo-beta-1,4-galactanase" evidence="1">
    <location>
        <begin position="20"/>
        <end position="347"/>
    </location>
</feature>
<accession>A0A136LZL0</accession>
<dbReference type="SUPFAM" id="SSF51445">
    <property type="entry name" value="(Trans)glycosidases"/>
    <property type="match status" value="1"/>
</dbReference>
<proteinExistence type="predicted"/>
<name>A0A136LZL0_9BACT</name>
<organism evidence="2 3">
    <name type="scientific">candidate division WS6 bacterium OLB20</name>
    <dbReference type="NCBI Taxonomy" id="1617426"/>
    <lineage>
        <taxon>Bacteria</taxon>
        <taxon>Candidatus Dojkabacteria</taxon>
    </lineage>
</organism>
<dbReference type="InterPro" id="IPR017853">
    <property type="entry name" value="GH"/>
</dbReference>
<dbReference type="Proteomes" id="UP000070457">
    <property type="component" value="Unassembled WGS sequence"/>
</dbReference>
<gene>
    <name evidence="2" type="ORF">TR69_WS6001001108</name>
</gene>
<dbReference type="STRING" id="1617426.TR69_WS6001001108"/>